<reference evidence="1 2" key="1">
    <citation type="submission" date="2024-06" db="EMBL/GenBank/DDBJ databases">
        <title>The Natural Products Discovery Center: Release of the First 8490 Sequenced Strains for Exploring Actinobacteria Biosynthetic Diversity.</title>
        <authorList>
            <person name="Kalkreuter E."/>
            <person name="Kautsar S.A."/>
            <person name="Yang D."/>
            <person name="Bader C.D."/>
            <person name="Teijaro C.N."/>
            <person name="Fluegel L."/>
            <person name="Davis C.M."/>
            <person name="Simpson J.R."/>
            <person name="Lauterbach L."/>
            <person name="Steele A.D."/>
            <person name="Gui C."/>
            <person name="Meng S."/>
            <person name="Li G."/>
            <person name="Viehrig K."/>
            <person name="Ye F."/>
            <person name="Su P."/>
            <person name="Kiefer A.F."/>
            <person name="Nichols A."/>
            <person name="Cepeda A.J."/>
            <person name="Yan W."/>
            <person name="Fan B."/>
            <person name="Jiang Y."/>
            <person name="Adhikari A."/>
            <person name="Zheng C.-J."/>
            <person name="Schuster L."/>
            <person name="Cowan T.M."/>
            <person name="Smanski M.J."/>
            <person name="Chevrette M.G."/>
            <person name="De Carvalho L.P.S."/>
            <person name="Shen B."/>
        </authorList>
    </citation>
    <scope>NUCLEOTIDE SEQUENCE [LARGE SCALE GENOMIC DNA]</scope>
    <source>
        <strain evidence="1 2">NPDC019583</strain>
    </source>
</reference>
<accession>A0ABV2XWV4</accession>
<dbReference type="EMBL" id="JBEYBN010000025">
    <property type="protein sequence ID" value="MEU2268485.1"/>
    <property type="molecule type" value="Genomic_DNA"/>
</dbReference>
<evidence type="ECO:0000313" key="1">
    <source>
        <dbReference type="EMBL" id="MEU2268485.1"/>
    </source>
</evidence>
<dbReference type="Proteomes" id="UP001550603">
    <property type="component" value="Unassembled WGS sequence"/>
</dbReference>
<dbReference type="Pfam" id="PF13578">
    <property type="entry name" value="Methyltransf_24"/>
    <property type="match status" value="1"/>
</dbReference>
<comment type="caution">
    <text evidence="1">The sequence shown here is derived from an EMBL/GenBank/DDBJ whole genome shotgun (WGS) entry which is preliminary data.</text>
</comment>
<dbReference type="Gene3D" id="3.40.50.150">
    <property type="entry name" value="Vaccinia Virus protein VP39"/>
    <property type="match status" value="1"/>
</dbReference>
<gene>
    <name evidence="1" type="ORF">ABZ568_19180</name>
</gene>
<dbReference type="SUPFAM" id="SSF53335">
    <property type="entry name" value="S-adenosyl-L-methionine-dependent methyltransferases"/>
    <property type="match status" value="1"/>
</dbReference>
<dbReference type="GO" id="GO:0032259">
    <property type="term" value="P:methylation"/>
    <property type="evidence" value="ECO:0007669"/>
    <property type="project" value="UniProtKB-KW"/>
</dbReference>
<dbReference type="GO" id="GO:0008168">
    <property type="term" value="F:methyltransferase activity"/>
    <property type="evidence" value="ECO:0007669"/>
    <property type="project" value="UniProtKB-KW"/>
</dbReference>
<dbReference type="RefSeq" id="WP_359789939.1">
    <property type="nucleotide sequence ID" value="NZ_JBEYBN010000025.1"/>
</dbReference>
<keyword evidence="1" id="KW-0489">Methyltransferase</keyword>
<organism evidence="1 2">
    <name type="scientific">Streptomyces olindensis</name>
    <dbReference type="NCBI Taxonomy" id="358823"/>
    <lineage>
        <taxon>Bacteria</taxon>
        <taxon>Bacillati</taxon>
        <taxon>Actinomycetota</taxon>
        <taxon>Actinomycetes</taxon>
        <taxon>Kitasatosporales</taxon>
        <taxon>Streptomycetaceae</taxon>
        <taxon>Streptomyces</taxon>
    </lineage>
</organism>
<evidence type="ECO:0000313" key="2">
    <source>
        <dbReference type="Proteomes" id="UP001550603"/>
    </source>
</evidence>
<keyword evidence="1" id="KW-0808">Transferase</keyword>
<name>A0ABV2XWV4_9ACTN</name>
<sequence length="247" mass="27396">MRTLGTGIRRYTPPSVMDFTCSGGKLTTSAATFLRDLGWDATEIAGVLDEYQEVTEGLAARYADTALCYPRTHGVEAETSAVLYGLSRLLRPQSVVETGVADGRSSWLILAALERNGSGVLHSFDINHTAGRLVGEHPQWQLEILNHKDPAASFGQALERVGSIDFFFHDSDHLYLPQLFEYGQVWPRMAQGGVFASDDVNCSRAFLDFCGHHRQRPAFLFDSRKITGAVRLPGVPQRRTEQLQRVV</sequence>
<keyword evidence="2" id="KW-1185">Reference proteome</keyword>
<proteinExistence type="predicted"/>
<protein>
    <submittedName>
        <fullName evidence="1">Class I SAM-dependent methyltransferase</fullName>
        <ecNumber evidence="1">2.1.1.-</ecNumber>
    </submittedName>
</protein>
<dbReference type="EC" id="2.1.1.-" evidence="1"/>
<dbReference type="InterPro" id="IPR029063">
    <property type="entry name" value="SAM-dependent_MTases_sf"/>
</dbReference>